<organism evidence="6 7">
    <name type="scientific">Crassaminicella indica</name>
    <dbReference type="NCBI Taxonomy" id="2855394"/>
    <lineage>
        <taxon>Bacteria</taxon>
        <taxon>Bacillati</taxon>
        <taxon>Bacillota</taxon>
        <taxon>Clostridia</taxon>
        <taxon>Eubacteriales</taxon>
        <taxon>Clostridiaceae</taxon>
        <taxon>Crassaminicella</taxon>
    </lineage>
</organism>
<feature type="binding site" evidence="4">
    <location>
        <begin position="81"/>
        <end position="83"/>
    </location>
    <ligand>
        <name>substrate</name>
    </ligand>
</feature>
<dbReference type="PANTHER" id="PTHR11241:SF0">
    <property type="entry name" value="DEOXYURIDINE 5'-TRIPHOSPHATE NUCLEOTIDOHYDROLASE"/>
    <property type="match status" value="1"/>
</dbReference>
<feature type="domain" description="dUTPase-like" evidence="5">
    <location>
        <begin position="12"/>
        <end position="143"/>
    </location>
</feature>
<comment type="caution">
    <text evidence="4">Lacks conserved residue(s) required for the propagation of feature annotation.</text>
</comment>
<name>A0ABX8RDW4_9CLOT</name>
<dbReference type="NCBIfam" id="NF001862">
    <property type="entry name" value="PRK00601.1"/>
    <property type="match status" value="1"/>
</dbReference>
<dbReference type="NCBIfam" id="TIGR00576">
    <property type="entry name" value="dut"/>
    <property type="match status" value="1"/>
</dbReference>
<evidence type="ECO:0000313" key="6">
    <source>
        <dbReference type="EMBL" id="QXM06095.1"/>
    </source>
</evidence>
<feature type="binding site" evidence="4">
    <location>
        <position position="77"/>
    </location>
    <ligand>
        <name>substrate</name>
    </ligand>
</feature>
<evidence type="ECO:0000256" key="1">
    <source>
        <dbReference type="ARBA" id="ARBA00006581"/>
    </source>
</evidence>
<dbReference type="EMBL" id="CP078093">
    <property type="protein sequence ID" value="QXM06095.1"/>
    <property type="molecule type" value="Genomic_DNA"/>
</dbReference>
<keyword evidence="7" id="KW-1185">Reference proteome</keyword>
<dbReference type="RefSeq" id="WP_218282792.1">
    <property type="nucleotide sequence ID" value="NZ_CP078093.1"/>
</dbReference>
<evidence type="ECO:0000313" key="7">
    <source>
        <dbReference type="Proteomes" id="UP000886818"/>
    </source>
</evidence>
<keyword evidence="4" id="KW-0460">Magnesium</keyword>
<dbReference type="InterPro" id="IPR029054">
    <property type="entry name" value="dUTPase-like"/>
</dbReference>
<dbReference type="Proteomes" id="UP000886818">
    <property type="component" value="Chromosome"/>
</dbReference>
<evidence type="ECO:0000256" key="3">
    <source>
        <dbReference type="ARBA" id="ARBA00047686"/>
    </source>
</evidence>
<evidence type="ECO:0000256" key="4">
    <source>
        <dbReference type="HAMAP-Rule" id="MF_00116"/>
    </source>
</evidence>
<keyword evidence="4" id="KW-0479">Metal-binding</keyword>
<sequence length="144" mass="15965">MYKIKIKANDEKMLPKYETAGSAGMDLRANIEELMVLQPGERALVPTGIYIELPEGLEAQVRARSGLAIKFGIGLVNGVGTIDSDYRGEIKVPLINWGDKPFSIYPKDRIAQLVICKYEKIIWQLVKELDETKRGSGGFGHTGI</sequence>
<protein>
    <recommendedName>
        <fullName evidence="4">Deoxyuridine 5'-triphosphate nucleotidohydrolase</fullName>
        <shortName evidence="4">dUTPase</shortName>
        <ecNumber evidence="4">3.6.1.23</ecNumber>
    </recommendedName>
    <alternativeName>
        <fullName evidence="4">dUTP pyrophosphatase</fullName>
    </alternativeName>
</protein>
<reference evidence="6" key="1">
    <citation type="submission" date="2021-07" db="EMBL/GenBank/DDBJ databases">
        <title>Complete genome sequence of Crassaminicella sp. 143-21, isolated from a deep-sea hydrothermal vent.</title>
        <authorList>
            <person name="Li X."/>
        </authorList>
    </citation>
    <scope>NUCLEOTIDE SEQUENCE</scope>
    <source>
        <strain evidence="6">143-21</strain>
    </source>
</reference>
<comment type="function">
    <text evidence="4">This enzyme is involved in nucleotide metabolism: it produces dUMP, the immediate precursor of thymidine nucleotides and it decreases the intracellular concentration of dUTP so that uracil cannot be incorporated into DNA.</text>
</comment>
<evidence type="ECO:0000259" key="5">
    <source>
        <dbReference type="Pfam" id="PF00692"/>
    </source>
</evidence>
<dbReference type="EC" id="3.6.1.23" evidence="4"/>
<dbReference type="HAMAP" id="MF_00116">
    <property type="entry name" value="dUTPase_bact"/>
    <property type="match status" value="1"/>
</dbReference>
<dbReference type="CDD" id="cd07557">
    <property type="entry name" value="trimeric_dUTPase"/>
    <property type="match status" value="1"/>
</dbReference>
<gene>
    <name evidence="4 6" type="primary">dut</name>
    <name evidence="6" type="ORF">KVH43_12195</name>
</gene>
<comment type="catalytic activity">
    <reaction evidence="3 4">
        <text>dUTP + H2O = dUMP + diphosphate + H(+)</text>
        <dbReference type="Rhea" id="RHEA:10248"/>
        <dbReference type="ChEBI" id="CHEBI:15377"/>
        <dbReference type="ChEBI" id="CHEBI:15378"/>
        <dbReference type="ChEBI" id="CHEBI:33019"/>
        <dbReference type="ChEBI" id="CHEBI:61555"/>
        <dbReference type="ChEBI" id="CHEBI:246422"/>
        <dbReference type="EC" id="3.6.1.23"/>
    </reaction>
</comment>
<comment type="cofactor">
    <cofactor evidence="4">
        <name>Mg(2+)</name>
        <dbReference type="ChEBI" id="CHEBI:18420"/>
    </cofactor>
</comment>
<keyword evidence="4 6" id="KW-0378">Hydrolase</keyword>
<keyword evidence="2 4" id="KW-0546">Nucleotide metabolism</keyword>
<dbReference type="InterPro" id="IPR033704">
    <property type="entry name" value="dUTPase_trimeric"/>
</dbReference>
<feature type="binding site" evidence="4">
    <location>
        <begin position="64"/>
        <end position="66"/>
    </location>
    <ligand>
        <name>substrate</name>
    </ligand>
</feature>
<dbReference type="PANTHER" id="PTHR11241">
    <property type="entry name" value="DEOXYURIDINE 5'-TRIPHOSPHATE NUCLEOTIDOHYDROLASE"/>
    <property type="match status" value="1"/>
</dbReference>
<comment type="pathway">
    <text evidence="4">Pyrimidine metabolism; dUMP biosynthesis; dUMP from dCTP (dUTP route): step 2/2.</text>
</comment>
<dbReference type="Pfam" id="PF00692">
    <property type="entry name" value="dUTPase"/>
    <property type="match status" value="1"/>
</dbReference>
<dbReference type="InterPro" id="IPR008181">
    <property type="entry name" value="dUTPase"/>
</dbReference>
<proteinExistence type="inferred from homology"/>
<dbReference type="GO" id="GO:0004170">
    <property type="term" value="F:dUTP diphosphatase activity"/>
    <property type="evidence" value="ECO:0007669"/>
    <property type="project" value="UniProtKB-EC"/>
</dbReference>
<evidence type="ECO:0000256" key="2">
    <source>
        <dbReference type="ARBA" id="ARBA00023080"/>
    </source>
</evidence>
<comment type="similarity">
    <text evidence="1 4">Belongs to the dUTPase family.</text>
</comment>
<accession>A0ABX8RDW4</accession>